<name>A0ABX0HEL0_9BACT</name>
<dbReference type="GO" id="GO:0016491">
    <property type="term" value="F:oxidoreductase activity"/>
    <property type="evidence" value="ECO:0007669"/>
    <property type="project" value="UniProtKB-KW"/>
</dbReference>
<keyword evidence="8" id="KW-1185">Reference proteome</keyword>
<dbReference type="Proteomes" id="UP000649799">
    <property type="component" value="Unassembled WGS sequence"/>
</dbReference>
<sequence length="399" mass="43718">MQYDITIIGGGIVGLATGLKIKIQKPDLKVAILEKEEALARHQTGNNSGVIHSGLYYKPGGHKANNCIDGYRQLVQYCQTHDIPFEITGKVVVATEKEQLPQLKFLMERGLQNGLAGIKSITMDELKDLEPYCNGLGALHVPQTGIVDYKAVALSYGKEFQALGGEILLSHKVQNIGSLKNKIVIKTLNSELTTKVLINCAGLYADKIAELHEKTTLPIRIIPFRGEYYKIKKERQYLVKNLIYPVPDPNFPFLGVHFTRMMKGGVEAGPNAVLAFKKEGYRKSDFNLKEFLEAITWPGLQKVAGKYWKTGLGEYKRSFSKKAFTAALQQLIPDIQESDLESGGAGVRAQACDRNGGLLDDFAIHETIQAVHVINAPSPAATSALSIADKVAGLALAKL</sequence>
<evidence type="ECO:0000313" key="8">
    <source>
        <dbReference type="Proteomes" id="UP000649799"/>
    </source>
</evidence>
<comment type="cofactor">
    <cofactor evidence="1">
        <name>FAD</name>
        <dbReference type="ChEBI" id="CHEBI:57692"/>
    </cofactor>
</comment>
<proteinExistence type="inferred from homology"/>
<evidence type="ECO:0000259" key="6">
    <source>
        <dbReference type="Pfam" id="PF01266"/>
    </source>
</evidence>
<gene>
    <name evidence="7" type="primary">lhgO</name>
    <name evidence="7" type="ORF">G9Q97_18260</name>
</gene>
<dbReference type="PANTHER" id="PTHR43104">
    <property type="entry name" value="L-2-HYDROXYGLUTARATE DEHYDROGENASE, MITOCHONDRIAL"/>
    <property type="match status" value="1"/>
</dbReference>
<dbReference type="NCBIfam" id="NF008726">
    <property type="entry name" value="PRK11728.1"/>
    <property type="match status" value="1"/>
</dbReference>
<dbReference type="InterPro" id="IPR036188">
    <property type="entry name" value="FAD/NAD-bd_sf"/>
</dbReference>
<evidence type="ECO:0000313" key="7">
    <source>
        <dbReference type="EMBL" id="NHE58758.1"/>
    </source>
</evidence>
<comment type="similarity">
    <text evidence="5">Belongs to the L2HGDH family.</text>
</comment>
<evidence type="ECO:0000256" key="2">
    <source>
        <dbReference type="ARBA" id="ARBA00022630"/>
    </source>
</evidence>
<evidence type="ECO:0000256" key="1">
    <source>
        <dbReference type="ARBA" id="ARBA00001974"/>
    </source>
</evidence>
<dbReference type="Pfam" id="PF01266">
    <property type="entry name" value="DAO"/>
    <property type="match status" value="1"/>
</dbReference>
<dbReference type="PANTHER" id="PTHR43104:SF2">
    <property type="entry name" value="L-2-HYDROXYGLUTARATE DEHYDROGENASE, MITOCHONDRIAL"/>
    <property type="match status" value="1"/>
</dbReference>
<keyword evidence="2" id="KW-0285">Flavoprotein</keyword>
<dbReference type="SUPFAM" id="SSF51905">
    <property type="entry name" value="FAD/NAD(P)-binding domain"/>
    <property type="match status" value="1"/>
</dbReference>
<dbReference type="EMBL" id="JAANYN010000008">
    <property type="protein sequence ID" value="NHE58758.1"/>
    <property type="molecule type" value="Genomic_DNA"/>
</dbReference>
<dbReference type="EC" id="1.1.3.-" evidence="7"/>
<keyword evidence="4 7" id="KW-0560">Oxidoreductase</keyword>
<evidence type="ECO:0000256" key="5">
    <source>
        <dbReference type="ARBA" id="ARBA00037941"/>
    </source>
</evidence>
<organism evidence="7 8">
    <name type="scientific">Cyclobacterium plantarum</name>
    <dbReference type="NCBI Taxonomy" id="2716263"/>
    <lineage>
        <taxon>Bacteria</taxon>
        <taxon>Pseudomonadati</taxon>
        <taxon>Bacteroidota</taxon>
        <taxon>Cytophagia</taxon>
        <taxon>Cytophagales</taxon>
        <taxon>Cyclobacteriaceae</taxon>
        <taxon>Cyclobacterium</taxon>
    </lineage>
</organism>
<accession>A0ABX0HEL0</accession>
<protein>
    <submittedName>
        <fullName evidence="7">L-2-hydroxyglutarate oxidase</fullName>
        <ecNumber evidence="7">1.1.3.-</ecNumber>
    </submittedName>
</protein>
<dbReference type="RefSeq" id="WP_166149445.1">
    <property type="nucleotide sequence ID" value="NZ_JAANYN010000008.1"/>
</dbReference>
<comment type="caution">
    <text evidence="7">The sequence shown here is derived from an EMBL/GenBank/DDBJ whole genome shotgun (WGS) entry which is preliminary data.</text>
</comment>
<keyword evidence="3" id="KW-0274">FAD</keyword>
<evidence type="ECO:0000256" key="3">
    <source>
        <dbReference type="ARBA" id="ARBA00022827"/>
    </source>
</evidence>
<dbReference type="Gene3D" id="3.30.9.10">
    <property type="entry name" value="D-Amino Acid Oxidase, subunit A, domain 2"/>
    <property type="match status" value="1"/>
</dbReference>
<reference evidence="7 8" key="1">
    <citation type="submission" date="2020-03" db="EMBL/GenBank/DDBJ databases">
        <title>Cyclobacterium plantarum sp. nov., a marine bacterium isolated from a coastal-marine wetland.</title>
        <authorList>
            <person name="Sanchez-Porro C."/>
            <person name="Ventosa A."/>
            <person name="Amoozegar M."/>
        </authorList>
    </citation>
    <scope>NUCLEOTIDE SEQUENCE [LARGE SCALE GENOMIC DNA]</scope>
    <source>
        <strain evidence="7 8">GBPx2</strain>
    </source>
</reference>
<feature type="domain" description="FAD dependent oxidoreductase" evidence="6">
    <location>
        <begin position="4"/>
        <end position="392"/>
    </location>
</feature>
<dbReference type="InterPro" id="IPR006076">
    <property type="entry name" value="FAD-dep_OxRdtase"/>
</dbReference>
<evidence type="ECO:0000256" key="4">
    <source>
        <dbReference type="ARBA" id="ARBA00023002"/>
    </source>
</evidence>
<dbReference type="Gene3D" id="3.50.50.60">
    <property type="entry name" value="FAD/NAD(P)-binding domain"/>
    <property type="match status" value="1"/>
</dbReference>